<dbReference type="Pfam" id="PF00564">
    <property type="entry name" value="PB1"/>
    <property type="match status" value="1"/>
</dbReference>
<feature type="domain" description="PB1" evidence="1">
    <location>
        <begin position="14"/>
        <end position="77"/>
    </location>
</feature>
<dbReference type="SUPFAM" id="SSF54277">
    <property type="entry name" value="CAD &amp; PB1 domains"/>
    <property type="match status" value="1"/>
</dbReference>
<accession>A0AAW2Z8N7</accession>
<evidence type="ECO:0000259" key="1">
    <source>
        <dbReference type="Pfam" id="PF00564"/>
    </source>
</evidence>
<gene>
    <name evidence="3" type="ORF">AKO1_003730</name>
</gene>
<dbReference type="InterPro" id="IPR013783">
    <property type="entry name" value="Ig-like_fold"/>
</dbReference>
<keyword evidence="4" id="KW-1185">Reference proteome</keyword>
<dbReference type="InterPro" id="IPR000270">
    <property type="entry name" value="PB1_dom"/>
</dbReference>
<organism evidence="3 4">
    <name type="scientific">Acrasis kona</name>
    <dbReference type="NCBI Taxonomy" id="1008807"/>
    <lineage>
        <taxon>Eukaryota</taxon>
        <taxon>Discoba</taxon>
        <taxon>Heterolobosea</taxon>
        <taxon>Tetramitia</taxon>
        <taxon>Eutetramitia</taxon>
        <taxon>Acrasidae</taxon>
        <taxon>Acrasis</taxon>
    </lineage>
</organism>
<proteinExistence type="predicted"/>
<dbReference type="Pfam" id="PF16158">
    <property type="entry name" value="N_BRCA1_IG"/>
    <property type="match status" value="1"/>
</dbReference>
<dbReference type="CDD" id="cd05992">
    <property type="entry name" value="PB1"/>
    <property type="match status" value="1"/>
</dbReference>
<reference evidence="3 4" key="1">
    <citation type="submission" date="2024-03" db="EMBL/GenBank/DDBJ databases">
        <title>The Acrasis kona genome and developmental transcriptomes reveal deep origins of eukaryotic multicellular pathways.</title>
        <authorList>
            <person name="Sheikh S."/>
            <person name="Fu C.-J."/>
            <person name="Brown M.W."/>
            <person name="Baldauf S.L."/>
        </authorList>
    </citation>
    <scope>NUCLEOTIDE SEQUENCE [LARGE SCALE GENOMIC DNA]</scope>
    <source>
        <strain evidence="3 4">ATCC MYA-3509</strain>
    </source>
</reference>
<dbReference type="EMBL" id="JAOPGA020001100">
    <property type="protein sequence ID" value="KAL0485032.1"/>
    <property type="molecule type" value="Genomic_DNA"/>
</dbReference>
<dbReference type="PANTHER" id="PTHR20930:SF0">
    <property type="entry name" value="PROTEIN ILRUN"/>
    <property type="match status" value="1"/>
</dbReference>
<evidence type="ECO:0000313" key="3">
    <source>
        <dbReference type="EMBL" id="KAL0485032.1"/>
    </source>
</evidence>
<dbReference type="Gene3D" id="3.10.20.90">
    <property type="entry name" value="Phosphatidylinositol 3-kinase Catalytic Subunit, Chain A, domain 1"/>
    <property type="match status" value="1"/>
</dbReference>
<sequence>MNIKFYDGDCILRTKYNNQSFTQYLKHLKDLTNHRCDSKSCRLKYLDFENEWVTFDTDNELQEAIKYATSIQTTLKMKFGNCTESKKIDFSQVPSAHYVCDVNYPDGSKVKAGIPITKTWMYSNDGDAQWPDGIMLVCEKDSKSKVDAYHKATISPCNPSKGELTKISLVVNFDKKYVGKRIKNIYQLVTPRRSSFWP</sequence>
<feature type="domain" description="Nbr1 FW" evidence="2">
    <location>
        <begin position="103"/>
        <end position="148"/>
    </location>
</feature>
<dbReference type="Gene3D" id="2.60.40.10">
    <property type="entry name" value="Immunoglobulins"/>
    <property type="match status" value="1"/>
</dbReference>
<evidence type="ECO:0000313" key="4">
    <source>
        <dbReference type="Proteomes" id="UP001431209"/>
    </source>
</evidence>
<evidence type="ECO:0000259" key="2">
    <source>
        <dbReference type="Pfam" id="PF16158"/>
    </source>
</evidence>
<dbReference type="Proteomes" id="UP001431209">
    <property type="component" value="Unassembled WGS sequence"/>
</dbReference>
<name>A0AAW2Z8N7_9EUKA</name>
<protein>
    <submittedName>
        <fullName evidence="3">Zgc</fullName>
    </submittedName>
</protein>
<dbReference type="AlphaFoldDB" id="A0AAW2Z8N7"/>
<comment type="caution">
    <text evidence="3">The sequence shown here is derived from an EMBL/GenBank/DDBJ whole genome shotgun (WGS) entry which is preliminary data.</text>
</comment>
<dbReference type="PANTHER" id="PTHR20930">
    <property type="entry name" value="OVARIAN CARCINOMA ANTIGEN CA125-RELATED"/>
    <property type="match status" value="1"/>
</dbReference>
<dbReference type="InterPro" id="IPR032350">
    <property type="entry name" value="Nbr1_FW"/>
</dbReference>